<dbReference type="SUPFAM" id="SSF46589">
    <property type="entry name" value="tRNA-binding arm"/>
    <property type="match status" value="1"/>
</dbReference>
<protein>
    <submittedName>
        <fullName evidence="4">Putative tRNA-binding arm</fullName>
    </submittedName>
</protein>
<gene>
    <name evidence="4" type="ORF">HannXRQ_Chr07g0197731</name>
</gene>
<dbReference type="GO" id="GO:0006438">
    <property type="term" value="P:valyl-tRNA aminoacylation"/>
    <property type="evidence" value="ECO:0007669"/>
    <property type="project" value="InterPro"/>
</dbReference>
<reference evidence="5" key="1">
    <citation type="journal article" date="2017" name="Nature">
        <title>The sunflower genome provides insights into oil metabolism, flowering and Asterid evolution.</title>
        <authorList>
            <person name="Badouin H."/>
            <person name="Gouzy J."/>
            <person name="Grassa C.J."/>
            <person name="Murat F."/>
            <person name="Staton S.E."/>
            <person name="Cottret L."/>
            <person name="Lelandais-Briere C."/>
            <person name="Owens G.L."/>
            <person name="Carrere S."/>
            <person name="Mayjonade B."/>
            <person name="Legrand L."/>
            <person name="Gill N."/>
            <person name="Kane N.C."/>
            <person name="Bowers J.E."/>
            <person name="Hubner S."/>
            <person name="Bellec A."/>
            <person name="Berard A."/>
            <person name="Berges H."/>
            <person name="Blanchet N."/>
            <person name="Boniface M.C."/>
            <person name="Brunel D."/>
            <person name="Catrice O."/>
            <person name="Chaidir N."/>
            <person name="Claudel C."/>
            <person name="Donnadieu C."/>
            <person name="Faraut T."/>
            <person name="Fievet G."/>
            <person name="Helmstetter N."/>
            <person name="King M."/>
            <person name="Knapp S.J."/>
            <person name="Lai Z."/>
            <person name="Le Paslier M.C."/>
            <person name="Lippi Y."/>
            <person name="Lorenzon L."/>
            <person name="Mandel J.R."/>
            <person name="Marage G."/>
            <person name="Marchand G."/>
            <person name="Marquand E."/>
            <person name="Bret-Mestries E."/>
            <person name="Morien E."/>
            <person name="Nambeesan S."/>
            <person name="Nguyen T."/>
            <person name="Pegot-Espagnet P."/>
            <person name="Pouilly N."/>
            <person name="Raftis F."/>
            <person name="Sallet E."/>
            <person name="Schiex T."/>
            <person name="Thomas J."/>
            <person name="Vandecasteele C."/>
            <person name="Vares D."/>
            <person name="Vear F."/>
            <person name="Vautrin S."/>
            <person name="Crespi M."/>
            <person name="Mangin B."/>
            <person name="Burke J.M."/>
            <person name="Salse J."/>
            <person name="Munos S."/>
            <person name="Vincourt P."/>
            <person name="Rieseberg L.H."/>
            <person name="Langlade N.B."/>
        </authorList>
    </citation>
    <scope>NUCLEOTIDE SEQUENCE [LARGE SCALE GENOMIC DNA]</scope>
    <source>
        <strain evidence="5">cv. SF193</strain>
    </source>
</reference>
<evidence type="ECO:0000256" key="2">
    <source>
        <dbReference type="ARBA" id="ARBA00022840"/>
    </source>
</evidence>
<dbReference type="Gene3D" id="1.10.287.380">
    <property type="entry name" value="Valyl-tRNA synthetase, C-terminal domain"/>
    <property type="match status" value="1"/>
</dbReference>
<evidence type="ECO:0000256" key="1">
    <source>
        <dbReference type="ARBA" id="ARBA00022741"/>
    </source>
</evidence>
<dbReference type="Pfam" id="PF10458">
    <property type="entry name" value="Val_tRNA-synt_C"/>
    <property type="match status" value="1"/>
</dbReference>
<keyword evidence="2" id="KW-0067">ATP-binding</keyword>
<name>A0A251UBY6_HELAN</name>
<proteinExistence type="predicted"/>
<dbReference type="InterPro" id="IPR010978">
    <property type="entry name" value="tRNA-bd_arm"/>
</dbReference>
<keyword evidence="5" id="KW-1185">Reference proteome</keyword>
<accession>A0A251UBY6</accession>
<feature type="domain" description="Valyl-tRNA synthetase tRNA-binding arm" evidence="3">
    <location>
        <begin position="86"/>
        <end position="121"/>
    </location>
</feature>
<dbReference type="STRING" id="4232.A0A251UBY6"/>
<dbReference type="Proteomes" id="UP000215914">
    <property type="component" value="Chromosome 7"/>
</dbReference>
<organism evidence="4 5">
    <name type="scientific">Helianthus annuus</name>
    <name type="common">Common sunflower</name>
    <dbReference type="NCBI Taxonomy" id="4232"/>
    <lineage>
        <taxon>Eukaryota</taxon>
        <taxon>Viridiplantae</taxon>
        <taxon>Streptophyta</taxon>
        <taxon>Embryophyta</taxon>
        <taxon>Tracheophyta</taxon>
        <taxon>Spermatophyta</taxon>
        <taxon>Magnoliopsida</taxon>
        <taxon>eudicotyledons</taxon>
        <taxon>Gunneridae</taxon>
        <taxon>Pentapetalae</taxon>
        <taxon>asterids</taxon>
        <taxon>campanulids</taxon>
        <taxon>Asterales</taxon>
        <taxon>Asteraceae</taxon>
        <taxon>Asteroideae</taxon>
        <taxon>Heliantheae alliance</taxon>
        <taxon>Heliantheae</taxon>
        <taxon>Helianthus</taxon>
    </lineage>
</organism>
<sequence length="123" mass="14142">MLLKNHAWQALPNMKEALIVSSWPLTSLPRNLTAIKREMDVLALLSCLGLQSIHFTDSPRSRAISSSCRYGRHLWRSSTVIQTPFKMQNEYNTLVARLSSPNFVEKAPEDVVRARRHQKQKKN</sequence>
<dbReference type="GO" id="GO:0005524">
    <property type="term" value="F:ATP binding"/>
    <property type="evidence" value="ECO:0007669"/>
    <property type="project" value="UniProtKB-KW"/>
</dbReference>
<dbReference type="InParanoid" id="A0A251UBY6"/>
<dbReference type="GO" id="GO:0005737">
    <property type="term" value="C:cytoplasm"/>
    <property type="evidence" value="ECO:0007669"/>
    <property type="project" value="InterPro"/>
</dbReference>
<dbReference type="InterPro" id="IPR019499">
    <property type="entry name" value="Val-tRNA_synth_tRNA-bd"/>
</dbReference>
<evidence type="ECO:0000259" key="3">
    <source>
        <dbReference type="Pfam" id="PF10458"/>
    </source>
</evidence>
<evidence type="ECO:0000313" key="5">
    <source>
        <dbReference type="Proteomes" id="UP000215914"/>
    </source>
</evidence>
<dbReference type="InterPro" id="IPR037118">
    <property type="entry name" value="Val-tRNA_synth_C_sf"/>
</dbReference>
<evidence type="ECO:0000313" key="4">
    <source>
        <dbReference type="EMBL" id="OTG20858.1"/>
    </source>
</evidence>
<dbReference type="AlphaFoldDB" id="A0A251UBY6"/>
<keyword evidence="1" id="KW-0547">Nucleotide-binding</keyword>
<dbReference type="EMBL" id="CM007896">
    <property type="protein sequence ID" value="OTG20858.1"/>
    <property type="molecule type" value="Genomic_DNA"/>
</dbReference>
<dbReference type="GO" id="GO:0004832">
    <property type="term" value="F:valine-tRNA ligase activity"/>
    <property type="evidence" value="ECO:0007669"/>
    <property type="project" value="InterPro"/>
</dbReference>